<sequence length="108" mass="12139">MSRSFSLSIKDLHQLTGTLSDVYFDKTKWFDLGLSLHLPETELKAIKDDCSSDSHKCLRECLCLWLKSAGSPQAQVLANALDDISIKPAAERINKICKHHSQNPKLMI</sequence>
<proteinExistence type="predicted"/>
<dbReference type="CDD" id="cd01670">
    <property type="entry name" value="Death"/>
    <property type="match status" value="1"/>
</dbReference>
<name>A0A1X7UR09_AMPQE</name>
<dbReference type="Gene3D" id="1.10.533.10">
    <property type="entry name" value="Death Domain, Fas"/>
    <property type="match status" value="1"/>
</dbReference>
<accession>A0A1X7UR09</accession>
<dbReference type="InParanoid" id="A0A1X7UR09"/>
<organism evidence="2">
    <name type="scientific">Amphimedon queenslandica</name>
    <name type="common">Sponge</name>
    <dbReference type="NCBI Taxonomy" id="400682"/>
    <lineage>
        <taxon>Eukaryota</taxon>
        <taxon>Metazoa</taxon>
        <taxon>Porifera</taxon>
        <taxon>Demospongiae</taxon>
        <taxon>Heteroscleromorpha</taxon>
        <taxon>Haplosclerida</taxon>
        <taxon>Niphatidae</taxon>
        <taxon>Amphimedon</taxon>
    </lineage>
</organism>
<dbReference type="SUPFAM" id="SSF47986">
    <property type="entry name" value="DEATH domain"/>
    <property type="match status" value="1"/>
</dbReference>
<dbReference type="InterPro" id="IPR011029">
    <property type="entry name" value="DEATH-like_dom_sf"/>
</dbReference>
<dbReference type="PROSITE" id="PS50017">
    <property type="entry name" value="DEATH_DOMAIN"/>
    <property type="match status" value="1"/>
</dbReference>
<feature type="domain" description="Death" evidence="1">
    <location>
        <begin position="28"/>
        <end position="97"/>
    </location>
</feature>
<dbReference type="EnsemblMetazoa" id="Aqu2.1.30430_001">
    <property type="protein sequence ID" value="Aqu2.1.30430_001"/>
    <property type="gene ID" value="Aqu2.1.30430"/>
</dbReference>
<evidence type="ECO:0000259" key="1">
    <source>
        <dbReference type="PROSITE" id="PS50017"/>
    </source>
</evidence>
<dbReference type="GO" id="GO:0007165">
    <property type="term" value="P:signal transduction"/>
    <property type="evidence" value="ECO:0007669"/>
    <property type="project" value="InterPro"/>
</dbReference>
<dbReference type="AlphaFoldDB" id="A0A1X7UR09"/>
<evidence type="ECO:0000313" key="2">
    <source>
        <dbReference type="EnsemblMetazoa" id="Aqu2.1.30430_001"/>
    </source>
</evidence>
<dbReference type="Pfam" id="PF00531">
    <property type="entry name" value="Death"/>
    <property type="match status" value="1"/>
</dbReference>
<protein>
    <recommendedName>
        <fullName evidence="1">Death domain-containing protein</fullName>
    </recommendedName>
</protein>
<dbReference type="InterPro" id="IPR000488">
    <property type="entry name" value="Death_dom"/>
</dbReference>
<reference evidence="2" key="1">
    <citation type="submission" date="2017-05" db="UniProtKB">
        <authorList>
            <consortium name="EnsemblMetazoa"/>
        </authorList>
    </citation>
    <scope>IDENTIFICATION</scope>
</reference>